<dbReference type="Pfam" id="PF00535">
    <property type="entry name" value="Glycos_transf_2"/>
    <property type="match status" value="1"/>
</dbReference>
<evidence type="ECO:0000256" key="1">
    <source>
        <dbReference type="SAM" id="Phobius"/>
    </source>
</evidence>
<feature type="transmembrane region" description="Helical" evidence="1">
    <location>
        <begin position="248"/>
        <end position="277"/>
    </location>
</feature>
<dbReference type="InterPro" id="IPR029044">
    <property type="entry name" value="Nucleotide-diphossugar_trans"/>
</dbReference>
<reference evidence="3 4" key="1">
    <citation type="submission" date="2024-09" db="EMBL/GenBank/DDBJ databases">
        <authorList>
            <person name="Sun Q."/>
            <person name="Mori K."/>
        </authorList>
    </citation>
    <scope>NUCLEOTIDE SEQUENCE [LARGE SCALE GENOMIC DNA]</scope>
    <source>
        <strain evidence="3 4">CCM 7904</strain>
    </source>
</reference>
<dbReference type="EC" id="2.4.-.-" evidence="3"/>
<evidence type="ECO:0000259" key="2">
    <source>
        <dbReference type="Pfam" id="PF00535"/>
    </source>
</evidence>
<dbReference type="PANTHER" id="PTHR43646:SF6">
    <property type="entry name" value="PRE-MYCOFACTOCIN GLYCOSYLTRANSFERASE"/>
    <property type="match status" value="1"/>
</dbReference>
<dbReference type="Gene3D" id="3.90.550.10">
    <property type="entry name" value="Spore Coat Polysaccharide Biosynthesis Protein SpsA, Chain A"/>
    <property type="match status" value="1"/>
</dbReference>
<evidence type="ECO:0000313" key="3">
    <source>
        <dbReference type="EMBL" id="MFC0202241.1"/>
    </source>
</evidence>
<keyword evidence="1" id="KW-0812">Transmembrane</keyword>
<feature type="domain" description="Glycosyltransferase 2-like" evidence="2">
    <location>
        <begin position="17"/>
        <end position="139"/>
    </location>
</feature>
<keyword evidence="1" id="KW-0472">Membrane</keyword>
<accession>A0ABV6CQG2</accession>
<dbReference type="Proteomes" id="UP001589795">
    <property type="component" value="Unassembled WGS sequence"/>
</dbReference>
<dbReference type="SUPFAM" id="SSF53448">
    <property type="entry name" value="Nucleotide-diphospho-sugar transferases"/>
    <property type="match status" value="1"/>
</dbReference>
<keyword evidence="4" id="KW-1185">Reference proteome</keyword>
<dbReference type="RefSeq" id="WP_265507532.1">
    <property type="nucleotide sequence ID" value="NZ_JAOTBE010000035.1"/>
</dbReference>
<proteinExistence type="predicted"/>
<sequence length="326" mass="35550">MSAVSNSPSTACDVAAVVIGRNEGPRLEACLHALLGVLPRVIYVDSGSTDGSVAFAQALGVKVVALDMSVPFTAARARNAGLAALAEDAPEFVQFLDGDCVIQDGWLPCALAAMAAEPDLGVVAGRRREIRPDRSIYNRLCDHEWDTPVGEARAVGGDMLARYGAIAGAGGFRPDLVAGEEPEMCLRLRAAGWRIRRLDCEMTRHDANMTRFAQWWSRTRRAGHAFAEGSWLHGRPPERHWTAETRRALLWGAGLPAAALLGAVLVHPFCLLLLLAYPAQYLRLRSRMGAAQALFTLMGKFPEALGALGFYRNLLMRRRNTLIEYK</sequence>
<dbReference type="InterPro" id="IPR001173">
    <property type="entry name" value="Glyco_trans_2-like"/>
</dbReference>
<keyword evidence="1" id="KW-1133">Transmembrane helix</keyword>
<name>A0ABV6CQG2_9RHOB</name>
<dbReference type="GO" id="GO:0016757">
    <property type="term" value="F:glycosyltransferase activity"/>
    <property type="evidence" value="ECO:0007669"/>
    <property type="project" value="UniProtKB-KW"/>
</dbReference>
<dbReference type="EMBL" id="JBHLWQ010000180">
    <property type="protein sequence ID" value="MFC0202241.1"/>
    <property type="molecule type" value="Genomic_DNA"/>
</dbReference>
<comment type="caution">
    <text evidence="3">The sequence shown here is derived from an EMBL/GenBank/DDBJ whole genome shotgun (WGS) entry which is preliminary data.</text>
</comment>
<dbReference type="PANTHER" id="PTHR43646">
    <property type="entry name" value="GLYCOSYLTRANSFERASE"/>
    <property type="match status" value="1"/>
</dbReference>
<organism evidence="3 4">
    <name type="scientific">Paracoccus rhizosphaerae</name>
    <dbReference type="NCBI Taxonomy" id="1133347"/>
    <lineage>
        <taxon>Bacteria</taxon>
        <taxon>Pseudomonadati</taxon>
        <taxon>Pseudomonadota</taxon>
        <taxon>Alphaproteobacteria</taxon>
        <taxon>Rhodobacterales</taxon>
        <taxon>Paracoccaceae</taxon>
        <taxon>Paracoccus</taxon>
    </lineage>
</organism>
<protein>
    <submittedName>
        <fullName evidence="3">Glycosyltransferase</fullName>
        <ecNumber evidence="3">2.4.-.-</ecNumber>
    </submittedName>
</protein>
<keyword evidence="3" id="KW-0808">Transferase</keyword>
<keyword evidence="3" id="KW-0328">Glycosyltransferase</keyword>
<evidence type="ECO:0000313" key="4">
    <source>
        <dbReference type="Proteomes" id="UP001589795"/>
    </source>
</evidence>
<gene>
    <name evidence="3" type="ORF">ACFFIZ_18500</name>
</gene>